<gene>
    <name evidence="1" type="ORF">OIU79_018767</name>
</gene>
<comment type="caution">
    <text evidence="1">The sequence shown here is derived from an EMBL/GenBank/DDBJ whole genome shotgun (WGS) entry which is preliminary data.</text>
</comment>
<dbReference type="EMBL" id="JAPFFK010000002">
    <property type="protein sequence ID" value="KAJ6775658.1"/>
    <property type="molecule type" value="Genomic_DNA"/>
</dbReference>
<accession>A0A9Q0X0M7</accession>
<dbReference type="AlphaFoldDB" id="A0A9Q0X0M7"/>
<name>A0A9Q0X0M7_SALPP</name>
<organism evidence="1 2">
    <name type="scientific">Salix purpurea</name>
    <name type="common">Purple osier willow</name>
    <dbReference type="NCBI Taxonomy" id="77065"/>
    <lineage>
        <taxon>Eukaryota</taxon>
        <taxon>Viridiplantae</taxon>
        <taxon>Streptophyta</taxon>
        <taxon>Embryophyta</taxon>
        <taxon>Tracheophyta</taxon>
        <taxon>Spermatophyta</taxon>
        <taxon>Magnoliopsida</taxon>
        <taxon>eudicotyledons</taxon>
        <taxon>Gunneridae</taxon>
        <taxon>Pentapetalae</taxon>
        <taxon>rosids</taxon>
        <taxon>fabids</taxon>
        <taxon>Malpighiales</taxon>
        <taxon>Salicaceae</taxon>
        <taxon>Saliceae</taxon>
        <taxon>Salix</taxon>
    </lineage>
</organism>
<evidence type="ECO:0000313" key="1">
    <source>
        <dbReference type="EMBL" id="KAJ6775658.1"/>
    </source>
</evidence>
<dbReference type="Proteomes" id="UP001151532">
    <property type="component" value="Chromosome 5"/>
</dbReference>
<reference evidence="1" key="1">
    <citation type="submission" date="2022-11" db="EMBL/GenBank/DDBJ databases">
        <authorList>
            <person name="Hyden B.L."/>
            <person name="Feng K."/>
            <person name="Yates T."/>
            <person name="Jawdy S."/>
            <person name="Smart L.B."/>
            <person name="Muchero W."/>
        </authorList>
    </citation>
    <scope>NUCLEOTIDE SEQUENCE</scope>
    <source>
        <tissue evidence="1">Shoot tip</tissue>
    </source>
</reference>
<keyword evidence="2" id="KW-1185">Reference proteome</keyword>
<evidence type="ECO:0000313" key="2">
    <source>
        <dbReference type="Proteomes" id="UP001151532"/>
    </source>
</evidence>
<sequence length="92" mass="10712">MVWCSENNLLINTSFEISKSQYQKGIKIKSFWAASTKLKDPIPRALIKAPNLPLLQIEKKGRENLWNWFNSPQRIKKRRIANLPQHNSNLPA</sequence>
<protein>
    <submittedName>
        <fullName evidence="1">Uncharacterized protein</fullName>
    </submittedName>
</protein>
<proteinExistence type="predicted"/>
<reference evidence="1" key="2">
    <citation type="journal article" date="2023" name="Int. J. Mol. Sci.">
        <title>De Novo Assembly and Annotation of 11 Diverse Shrub Willow (Salix) Genomes Reveals Novel Gene Organization in Sex-Linked Regions.</title>
        <authorList>
            <person name="Hyden B."/>
            <person name="Feng K."/>
            <person name="Yates T.B."/>
            <person name="Jawdy S."/>
            <person name="Cereghino C."/>
            <person name="Smart L.B."/>
            <person name="Muchero W."/>
        </authorList>
    </citation>
    <scope>NUCLEOTIDE SEQUENCE</scope>
    <source>
        <tissue evidence="1">Shoot tip</tissue>
    </source>
</reference>